<accession>Q7VFZ0</accession>
<dbReference type="eggNOG" id="COG2836">
    <property type="taxonomic scope" value="Bacteria"/>
</dbReference>
<feature type="transmembrane region" description="Helical" evidence="1">
    <location>
        <begin position="157"/>
        <end position="176"/>
    </location>
</feature>
<dbReference type="STRING" id="235279.HH_1535"/>
<dbReference type="HOGENOM" id="CLU_032635_1_1_7"/>
<evidence type="ECO:0000259" key="2">
    <source>
        <dbReference type="Pfam" id="PF13386"/>
    </source>
</evidence>
<dbReference type="KEGG" id="hhe:HH_1535"/>
<dbReference type="RefSeq" id="WP_011116375.1">
    <property type="nucleotide sequence ID" value="NC_004917.1"/>
</dbReference>
<feature type="transmembrane region" description="Helical" evidence="1">
    <location>
        <begin position="6"/>
        <end position="35"/>
    </location>
</feature>
<feature type="transmembrane region" description="Helical" evidence="1">
    <location>
        <begin position="105"/>
        <end position="125"/>
    </location>
</feature>
<feature type="transmembrane region" description="Helical" evidence="1">
    <location>
        <begin position="219"/>
        <end position="237"/>
    </location>
</feature>
<dbReference type="PANTHER" id="PTHR42208">
    <property type="entry name" value="HEAVY METAL TRANSPORTER-RELATED"/>
    <property type="match status" value="1"/>
</dbReference>
<organism evidence="3 4">
    <name type="scientific">Helicobacter hepaticus (strain ATCC 51449 / 3B1)</name>
    <dbReference type="NCBI Taxonomy" id="235279"/>
    <lineage>
        <taxon>Bacteria</taxon>
        <taxon>Pseudomonadati</taxon>
        <taxon>Campylobacterota</taxon>
        <taxon>Epsilonproteobacteria</taxon>
        <taxon>Campylobacterales</taxon>
        <taxon>Helicobacteraceae</taxon>
        <taxon>Helicobacter</taxon>
    </lineage>
</organism>
<keyword evidence="1" id="KW-1133">Transmembrane helix</keyword>
<keyword evidence="1" id="KW-0812">Transmembrane</keyword>
<feature type="domain" description="Urease accessory protein UreH-like transmembrane" evidence="2">
    <location>
        <begin position="9"/>
        <end position="234"/>
    </location>
</feature>
<feature type="transmembrane region" description="Helical" evidence="1">
    <location>
        <begin position="81"/>
        <end position="98"/>
    </location>
</feature>
<evidence type="ECO:0000313" key="3">
    <source>
        <dbReference type="EMBL" id="AAP78132.1"/>
    </source>
</evidence>
<keyword evidence="1" id="KW-0472">Membrane</keyword>
<sequence>MGNIEIISLLSIAFFASFGHCIGMCGGIVLAYSTLYMPVQDSQVSTASHTLQKPKSHITSFISSFITQIPFHLLYHCGKTTTYAILGFLAGSIGYIASPNNEIKYAIMLIVGTLLVIFGIGIAWLPKVTRFLHTPLPFQSLSKIMCFLLTKGSIWRLYALGLCNGLLPCGIVYYFLLTAAVSGSGINGAITMCLFGIAATPALLALGLISTKMQNKRILFLRLGGVGMIGFGCYEIYKALRALGFISA</sequence>
<proteinExistence type="predicted"/>
<evidence type="ECO:0000313" key="4">
    <source>
        <dbReference type="Proteomes" id="UP000002495"/>
    </source>
</evidence>
<evidence type="ECO:0000256" key="1">
    <source>
        <dbReference type="SAM" id="Phobius"/>
    </source>
</evidence>
<name>Q7VFZ0_HELHP</name>
<dbReference type="Pfam" id="PF13386">
    <property type="entry name" value="DsbD_2"/>
    <property type="match status" value="1"/>
</dbReference>
<dbReference type="EMBL" id="AE017125">
    <property type="protein sequence ID" value="AAP78132.1"/>
    <property type="molecule type" value="Genomic_DNA"/>
</dbReference>
<dbReference type="InterPro" id="IPR039447">
    <property type="entry name" value="UreH-like_TM_dom"/>
</dbReference>
<gene>
    <name evidence="3" type="ordered locus">HH_1535</name>
</gene>
<keyword evidence="4" id="KW-1185">Reference proteome</keyword>
<dbReference type="OrthoDB" id="9798690at2"/>
<reference evidence="3 4" key="1">
    <citation type="journal article" date="2003" name="Proc. Natl. Acad. Sci. U.S.A.">
        <title>The complete genome sequence of the carcinogenic bacterium Helicobacter hepaticus.</title>
        <authorList>
            <person name="Suerbaum S."/>
            <person name="Josenhans C."/>
            <person name="Sterzenbach T."/>
            <person name="Drescher B."/>
            <person name="Brandt P."/>
            <person name="Bell M."/>
            <person name="Droege M."/>
            <person name="Fartmann B."/>
            <person name="Fischer H.-P."/>
            <person name="Ge Z."/>
            <person name="Hoerster A."/>
            <person name="Holland R."/>
            <person name="Klein K."/>
            <person name="Koenig J."/>
            <person name="Macko L."/>
            <person name="Mendz G.L."/>
            <person name="Nyakatura G."/>
            <person name="Schauer D.B."/>
            <person name="Shen Z."/>
            <person name="Weber J."/>
            <person name="Frosch M."/>
            <person name="Fox J.G."/>
        </authorList>
    </citation>
    <scope>NUCLEOTIDE SEQUENCE [LARGE SCALE GENOMIC DNA]</scope>
    <source>
        <strain evidence="4">ATCC 51449 / 3B1</strain>
    </source>
</reference>
<dbReference type="Proteomes" id="UP000002495">
    <property type="component" value="Chromosome"/>
</dbReference>
<protein>
    <recommendedName>
        <fullName evidence="2">Urease accessory protein UreH-like transmembrane domain-containing protein</fullName>
    </recommendedName>
</protein>
<dbReference type="AlphaFoldDB" id="Q7VFZ0"/>
<dbReference type="PANTHER" id="PTHR42208:SF1">
    <property type="entry name" value="HEAVY METAL TRANSPORTER"/>
    <property type="match status" value="1"/>
</dbReference>
<feature type="transmembrane region" description="Helical" evidence="1">
    <location>
        <begin position="188"/>
        <end position="207"/>
    </location>
</feature>